<feature type="compositionally biased region" description="Polar residues" evidence="2">
    <location>
        <begin position="738"/>
        <end position="759"/>
    </location>
</feature>
<name>A0A9W9G171_9EURO</name>
<sequence length="890" mass="97456">MAERAPRNESLTDLVRFFQTQNAPLDSTTTALPAVKSPKQPSEQIAKELKPLHRRLLQFTQRQKKEPSSTKSKQDEHQRQIEALQREGYLLPAQSKSKDPKNSLERTSSKTSKASKTSKSSRSSKKPDLKKIGQPWLENKGHSKTSSTDTKSRLASLDLSDFGSMVDVAVSMTEFDDPSPPPYQMPTADGPAVRNDRGVSCQSAPALPIPGSSESRSTSTEAVTYSSTSPVGSNTNVPKNALVRRASSSSSSIVRIVDQETRPTLKNSTSQSTSLHTLDSFDKSVKSEPKPDQSTEQANPAIDTSNISSNGAPSQHSLKLFPDVAPPRMSSKNAWRLSSAPRYQLLSGQAPSIKPNASGEAKDFVKPTEEKAPKAASTSIVPKQETEGPQCSGALVPPACSESTSPDSTESNPSEDIDKSQNKPRPTPSLAMGTLKAFPFRHRRSRFHRFRNRRVLRLLLPISHPSPIAEDPHEPESQELRCATALGFVGEAESVIDDDSAKSLMSIERSHSTSPEQRTPRKRASSVRIPKMQSPNGSDETTPGQPIADSPVLGQMMPTKLHGKRAPRKSLQINSKVDRKNLPFGLPSPPPSGALPPDPSLPTSHERSLAQRNITAPSGPSSRALEAAFGSSHRSSMISRSNSSRSSLRHESIPEFYEASRSESPLPSSDDEGFGPSADTVRTRRVAEKQPKRAQPVRHKYETVDGRTGYARPRYPHPMRSLTPQGRSNYHDADKIESPNSLYSQPSYPSRDPQSSSHRIQLEPNPFLEDRIANLERQNQILQAALLAALNAGVKNSGMDDLQAALSPPFSAAPPRPYQRPQHLHPRYTSRPDSWVSSSRSSEHSGFETPGSVRDSRANIRQLDNMIEDIEAGWLSDKSSLSGPRMARKR</sequence>
<feature type="region of interest" description="Disordered" evidence="2">
    <location>
        <begin position="805"/>
        <end position="860"/>
    </location>
</feature>
<feature type="region of interest" description="Disordered" evidence="2">
    <location>
        <begin position="497"/>
        <end position="759"/>
    </location>
</feature>
<keyword evidence="1" id="KW-0175">Coiled coil</keyword>
<feature type="compositionally biased region" description="Polar residues" evidence="2">
    <location>
        <begin position="22"/>
        <end position="31"/>
    </location>
</feature>
<feature type="compositionally biased region" description="Low complexity" evidence="2">
    <location>
        <begin position="831"/>
        <end position="840"/>
    </location>
</feature>
<dbReference type="GeneID" id="81354334"/>
<feature type="compositionally biased region" description="Polar residues" evidence="2">
    <location>
        <begin position="610"/>
        <end position="621"/>
    </location>
</feature>
<feature type="compositionally biased region" description="Polar residues" evidence="2">
    <location>
        <begin position="533"/>
        <end position="544"/>
    </location>
</feature>
<dbReference type="RefSeq" id="XP_056478327.1">
    <property type="nucleotide sequence ID" value="XM_056615355.1"/>
</dbReference>
<feature type="compositionally biased region" description="Polar residues" evidence="2">
    <location>
        <begin position="212"/>
        <end position="238"/>
    </location>
</feature>
<protein>
    <submittedName>
        <fullName evidence="3">Uncharacterized protein</fullName>
    </submittedName>
</protein>
<feature type="compositionally biased region" description="Basic and acidic residues" evidence="2">
    <location>
        <begin position="681"/>
        <end position="691"/>
    </location>
</feature>
<accession>A0A9W9G171</accession>
<reference evidence="3" key="1">
    <citation type="submission" date="2022-11" db="EMBL/GenBank/DDBJ databases">
        <authorList>
            <person name="Petersen C."/>
        </authorList>
    </citation>
    <scope>NUCLEOTIDE SEQUENCE</scope>
    <source>
        <strain evidence="3">IBT 30761</strain>
    </source>
</reference>
<feature type="compositionally biased region" description="Low complexity" evidence="2">
    <location>
        <begin position="631"/>
        <end position="646"/>
    </location>
</feature>
<feature type="compositionally biased region" description="Polar residues" evidence="2">
    <location>
        <begin position="264"/>
        <end position="277"/>
    </location>
</feature>
<feature type="compositionally biased region" description="Polar residues" evidence="2">
    <location>
        <begin position="401"/>
        <end position="414"/>
    </location>
</feature>
<dbReference type="EMBL" id="JAPQKI010000003">
    <property type="protein sequence ID" value="KAJ5110216.1"/>
    <property type="molecule type" value="Genomic_DNA"/>
</dbReference>
<dbReference type="OrthoDB" id="4188047at2759"/>
<feature type="compositionally biased region" description="Basic and acidic residues" evidence="2">
    <location>
        <begin position="96"/>
        <end position="108"/>
    </location>
</feature>
<feature type="compositionally biased region" description="Basic and acidic residues" evidence="2">
    <location>
        <begin position="63"/>
        <end position="80"/>
    </location>
</feature>
<reference evidence="3" key="2">
    <citation type="journal article" date="2023" name="IMA Fungus">
        <title>Comparative genomic study of the Penicillium genus elucidates a diverse pangenome and 15 lateral gene transfer events.</title>
        <authorList>
            <person name="Petersen C."/>
            <person name="Sorensen T."/>
            <person name="Nielsen M.R."/>
            <person name="Sondergaard T.E."/>
            <person name="Sorensen J.L."/>
            <person name="Fitzpatrick D.A."/>
            <person name="Frisvad J.C."/>
            <person name="Nielsen K.L."/>
        </authorList>
    </citation>
    <scope>NUCLEOTIDE SEQUENCE</scope>
    <source>
        <strain evidence="3">IBT 30761</strain>
    </source>
</reference>
<comment type="caution">
    <text evidence="3">The sequence shown here is derived from an EMBL/GenBank/DDBJ whole genome shotgun (WGS) entry which is preliminary data.</text>
</comment>
<proteinExistence type="predicted"/>
<dbReference type="AlphaFoldDB" id="A0A9W9G171"/>
<feature type="compositionally biased region" description="Basic and acidic residues" evidence="2">
    <location>
        <begin position="648"/>
        <end position="661"/>
    </location>
</feature>
<evidence type="ECO:0000256" key="2">
    <source>
        <dbReference type="SAM" id="MobiDB-lite"/>
    </source>
</evidence>
<feature type="compositionally biased region" description="Basic and acidic residues" evidence="2">
    <location>
        <begin position="279"/>
        <end position="293"/>
    </location>
</feature>
<dbReference type="Proteomes" id="UP001149074">
    <property type="component" value="Unassembled WGS sequence"/>
</dbReference>
<keyword evidence="4" id="KW-1185">Reference proteome</keyword>
<evidence type="ECO:0000313" key="3">
    <source>
        <dbReference type="EMBL" id="KAJ5110216.1"/>
    </source>
</evidence>
<feature type="region of interest" description="Disordered" evidence="2">
    <location>
        <begin position="22"/>
        <end position="44"/>
    </location>
</feature>
<feature type="region of interest" description="Disordered" evidence="2">
    <location>
        <begin position="57"/>
        <end position="160"/>
    </location>
</feature>
<feature type="compositionally biased region" description="Low complexity" evidence="2">
    <location>
        <begin position="109"/>
        <end position="121"/>
    </location>
</feature>
<feature type="coiled-coil region" evidence="1">
    <location>
        <begin position="765"/>
        <end position="792"/>
    </location>
</feature>
<feature type="compositionally biased region" description="Pro residues" evidence="2">
    <location>
        <begin position="586"/>
        <end position="600"/>
    </location>
</feature>
<organism evidence="3 4">
    <name type="scientific">Penicillium argentinense</name>
    <dbReference type="NCBI Taxonomy" id="1131581"/>
    <lineage>
        <taxon>Eukaryota</taxon>
        <taxon>Fungi</taxon>
        <taxon>Dikarya</taxon>
        <taxon>Ascomycota</taxon>
        <taxon>Pezizomycotina</taxon>
        <taxon>Eurotiomycetes</taxon>
        <taxon>Eurotiomycetidae</taxon>
        <taxon>Eurotiales</taxon>
        <taxon>Aspergillaceae</taxon>
        <taxon>Penicillium</taxon>
    </lineage>
</organism>
<feature type="compositionally biased region" description="Basic and acidic residues" evidence="2">
    <location>
        <begin position="360"/>
        <end position="373"/>
    </location>
</feature>
<gene>
    <name evidence="3" type="ORF">N7532_002861</name>
</gene>
<evidence type="ECO:0000313" key="4">
    <source>
        <dbReference type="Proteomes" id="UP001149074"/>
    </source>
</evidence>
<evidence type="ECO:0000256" key="1">
    <source>
        <dbReference type="SAM" id="Coils"/>
    </source>
</evidence>
<feature type="region of interest" description="Disordered" evidence="2">
    <location>
        <begin position="173"/>
        <end position="433"/>
    </location>
</feature>
<feature type="compositionally biased region" description="Polar residues" evidence="2">
    <location>
        <begin position="294"/>
        <end position="317"/>
    </location>
</feature>